<dbReference type="AlphaFoldDB" id="A0A0Q9WPW9"/>
<dbReference type="InterPro" id="IPR004011">
    <property type="entry name" value="Gyr_motif"/>
</dbReference>
<evidence type="ECO:0000256" key="1">
    <source>
        <dbReference type="SAM" id="MobiDB-lite"/>
    </source>
</evidence>
<protein>
    <submittedName>
        <fullName evidence="2">Uncharacterized protein</fullName>
    </submittedName>
</protein>
<accession>A0A0Q9WPW9</accession>
<keyword evidence="3" id="KW-1185">Reference proteome</keyword>
<dbReference type="eggNOG" id="ENOG502T8GF">
    <property type="taxonomic scope" value="Eukaryota"/>
</dbReference>
<gene>
    <name evidence="2" type="primary">Dwil\GK27552</name>
    <name evidence="2" type="ORF">Dwil_GK27552</name>
</gene>
<dbReference type="FunCoup" id="A0A0Q9WPW9">
    <property type="interactions" value="2"/>
</dbReference>
<dbReference type="SMART" id="SM00713">
    <property type="entry name" value="GYR"/>
    <property type="match status" value="2"/>
</dbReference>
<evidence type="ECO:0000313" key="3">
    <source>
        <dbReference type="Proteomes" id="UP000007798"/>
    </source>
</evidence>
<dbReference type="STRING" id="7260.A0A0Q9WPW9"/>
<dbReference type="InParanoid" id="A0A0Q9WPW9"/>
<evidence type="ECO:0000313" key="2">
    <source>
        <dbReference type="EMBL" id="KRF97743.1"/>
    </source>
</evidence>
<dbReference type="OrthoDB" id="7882929at2759"/>
<sequence>MPTVIMKFLNYISAPVDYLPPVTEYLAPAELADATETSPLGDDGYEYRTVRRLKLRHRRDVSHLAGPARQYLPPSNLYLPPLPTVASTVAPAPALAPAPVDDTEEVISAAEPKVNREYLPPSTEAPVEVETEAAPDAPTEVPEVHSAQLLDDGYHYKQPNEQPAELREAAPREYLPPVAAEDEVPPVEEEEVVVVEGPSNGESAVLTKDGYQYRRVALGSGTSPGTVTGHHHRAVEGNTTVNSAGGAGGVV</sequence>
<dbReference type="Proteomes" id="UP000007798">
    <property type="component" value="Unassembled WGS sequence"/>
</dbReference>
<dbReference type="Pfam" id="PF02756">
    <property type="entry name" value="GYR"/>
    <property type="match status" value="1"/>
</dbReference>
<name>A0A0Q9WPW9_DROWI</name>
<reference evidence="2 3" key="1">
    <citation type="journal article" date="2007" name="Nature">
        <title>Evolution of genes and genomes on the Drosophila phylogeny.</title>
        <authorList>
            <consortium name="Drosophila 12 Genomes Consortium"/>
            <person name="Clark A.G."/>
            <person name="Eisen M.B."/>
            <person name="Smith D.R."/>
            <person name="Bergman C.M."/>
            <person name="Oliver B."/>
            <person name="Markow T.A."/>
            <person name="Kaufman T.C."/>
            <person name="Kellis M."/>
            <person name="Gelbart W."/>
            <person name="Iyer V.N."/>
            <person name="Pollard D.A."/>
            <person name="Sackton T.B."/>
            <person name="Larracuente A.M."/>
            <person name="Singh N.D."/>
            <person name="Abad J.P."/>
            <person name="Abt D.N."/>
            <person name="Adryan B."/>
            <person name="Aguade M."/>
            <person name="Akashi H."/>
            <person name="Anderson W.W."/>
            <person name="Aquadro C.F."/>
            <person name="Ardell D.H."/>
            <person name="Arguello R."/>
            <person name="Artieri C.G."/>
            <person name="Barbash D.A."/>
            <person name="Barker D."/>
            <person name="Barsanti P."/>
            <person name="Batterham P."/>
            <person name="Batzoglou S."/>
            <person name="Begun D."/>
            <person name="Bhutkar A."/>
            <person name="Blanco E."/>
            <person name="Bosak S.A."/>
            <person name="Bradley R.K."/>
            <person name="Brand A.D."/>
            <person name="Brent M.R."/>
            <person name="Brooks A.N."/>
            <person name="Brown R.H."/>
            <person name="Butlin R.K."/>
            <person name="Caggese C."/>
            <person name="Calvi B.R."/>
            <person name="Bernardo de Carvalho A."/>
            <person name="Caspi A."/>
            <person name="Castrezana S."/>
            <person name="Celniker S.E."/>
            <person name="Chang J.L."/>
            <person name="Chapple C."/>
            <person name="Chatterji S."/>
            <person name="Chinwalla A."/>
            <person name="Civetta A."/>
            <person name="Clifton S.W."/>
            <person name="Comeron J.M."/>
            <person name="Costello J.C."/>
            <person name="Coyne J.A."/>
            <person name="Daub J."/>
            <person name="David R.G."/>
            <person name="Delcher A.L."/>
            <person name="Delehaunty K."/>
            <person name="Do C.B."/>
            <person name="Ebling H."/>
            <person name="Edwards K."/>
            <person name="Eickbush T."/>
            <person name="Evans J.D."/>
            <person name="Filipski A."/>
            <person name="Findeiss S."/>
            <person name="Freyhult E."/>
            <person name="Fulton L."/>
            <person name="Fulton R."/>
            <person name="Garcia A.C."/>
            <person name="Gardiner A."/>
            <person name="Garfield D.A."/>
            <person name="Garvin B.E."/>
            <person name="Gibson G."/>
            <person name="Gilbert D."/>
            <person name="Gnerre S."/>
            <person name="Godfrey J."/>
            <person name="Good R."/>
            <person name="Gotea V."/>
            <person name="Gravely B."/>
            <person name="Greenberg A.J."/>
            <person name="Griffiths-Jones S."/>
            <person name="Gross S."/>
            <person name="Guigo R."/>
            <person name="Gustafson E.A."/>
            <person name="Haerty W."/>
            <person name="Hahn M.W."/>
            <person name="Halligan D.L."/>
            <person name="Halpern A.L."/>
            <person name="Halter G.M."/>
            <person name="Han M.V."/>
            <person name="Heger A."/>
            <person name="Hillier L."/>
            <person name="Hinrichs A.S."/>
            <person name="Holmes I."/>
            <person name="Hoskins R.A."/>
            <person name="Hubisz M.J."/>
            <person name="Hultmark D."/>
            <person name="Huntley M.A."/>
            <person name="Jaffe D.B."/>
            <person name="Jagadeeshan S."/>
            <person name="Jeck W.R."/>
            <person name="Johnson J."/>
            <person name="Jones C.D."/>
            <person name="Jordan W.C."/>
            <person name="Karpen G.H."/>
            <person name="Kataoka E."/>
            <person name="Keightley P.D."/>
            <person name="Kheradpour P."/>
            <person name="Kirkness E.F."/>
            <person name="Koerich L.B."/>
            <person name="Kristiansen K."/>
            <person name="Kudrna D."/>
            <person name="Kulathinal R.J."/>
            <person name="Kumar S."/>
            <person name="Kwok R."/>
            <person name="Lander E."/>
            <person name="Langley C.H."/>
            <person name="Lapoint R."/>
            <person name="Lazzaro B.P."/>
            <person name="Lee S.J."/>
            <person name="Levesque L."/>
            <person name="Li R."/>
            <person name="Lin C.F."/>
            <person name="Lin M.F."/>
            <person name="Lindblad-Toh K."/>
            <person name="Llopart A."/>
            <person name="Long M."/>
            <person name="Low L."/>
            <person name="Lozovsky E."/>
            <person name="Lu J."/>
            <person name="Luo M."/>
            <person name="Machado C.A."/>
            <person name="Makalowski W."/>
            <person name="Marzo M."/>
            <person name="Matsuda M."/>
            <person name="Matzkin L."/>
            <person name="McAllister B."/>
            <person name="McBride C.S."/>
            <person name="McKernan B."/>
            <person name="McKernan K."/>
            <person name="Mendez-Lago M."/>
            <person name="Minx P."/>
            <person name="Mollenhauer M.U."/>
            <person name="Montooth K."/>
            <person name="Mount S.M."/>
            <person name="Mu X."/>
            <person name="Myers E."/>
            <person name="Negre B."/>
            <person name="Newfeld S."/>
            <person name="Nielsen R."/>
            <person name="Noor M.A."/>
            <person name="O'Grady P."/>
            <person name="Pachter L."/>
            <person name="Papaceit M."/>
            <person name="Parisi M.J."/>
            <person name="Parisi M."/>
            <person name="Parts L."/>
            <person name="Pedersen J.S."/>
            <person name="Pesole G."/>
            <person name="Phillippy A.M."/>
            <person name="Ponting C.P."/>
            <person name="Pop M."/>
            <person name="Porcelli D."/>
            <person name="Powell J.R."/>
            <person name="Prohaska S."/>
            <person name="Pruitt K."/>
            <person name="Puig M."/>
            <person name="Quesneville H."/>
            <person name="Ram K.R."/>
            <person name="Rand D."/>
            <person name="Rasmussen M.D."/>
            <person name="Reed L.K."/>
            <person name="Reenan R."/>
            <person name="Reily A."/>
            <person name="Remington K.A."/>
            <person name="Rieger T.T."/>
            <person name="Ritchie M.G."/>
            <person name="Robin C."/>
            <person name="Rogers Y.H."/>
            <person name="Rohde C."/>
            <person name="Rozas J."/>
            <person name="Rubenfield M.J."/>
            <person name="Ruiz A."/>
            <person name="Russo S."/>
            <person name="Salzberg S.L."/>
            <person name="Sanchez-Gracia A."/>
            <person name="Saranga D.J."/>
            <person name="Sato H."/>
            <person name="Schaeffer S.W."/>
            <person name="Schatz M.C."/>
            <person name="Schlenke T."/>
            <person name="Schwartz R."/>
            <person name="Segarra C."/>
            <person name="Singh R.S."/>
            <person name="Sirot L."/>
            <person name="Sirota M."/>
            <person name="Sisneros N.B."/>
            <person name="Smith C.D."/>
            <person name="Smith T.F."/>
            <person name="Spieth J."/>
            <person name="Stage D.E."/>
            <person name="Stark A."/>
            <person name="Stephan W."/>
            <person name="Strausberg R.L."/>
            <person name="Strempel S."/>
            <person name="Sturgill D."/>
            <person name="Sutton G."/>
            <person name="Sutton G.G."/>
            <person name="Tao W."/>
            <person name="Teichmann S."/>
            <person name="Tobari Y.N."/>
            <person name="Tomimura Y."/>
            <person name="Tsolas J.M."/>
            <person name="Valente V.L."/>
            <person name="Venter E."/>
            <person name="Venter J.C."/>
            <person name="Vicario S."/>
            <person name="Vieira F.G."/>
            <person name="Vilella A.J."/>
            <person name="Villasante A."/>
            <person name="Walenz B."/>
            <person name="Wang J."/>
            <person name="Wasserman M."/>
            <person name="Watts T."/>
            <person name="Wilson D."/>
            <person name="Wilson R.K."/>
            <person name="Wing R.A."/>
            <person name="Wolfner M.F."/>
            <person name="Wong A."/>
            <person name="Wong G.K."/>
            <person name="Wu C.I."/>
            <person name="Wu G."/>
            <person name="Yamamoto D."/>
            <person name="Yang H.P."/>
            <person name="Yang S.P."/>
            <person name="Yorke J.A."/>
            <person name="Yoshida K."/>
            <person name="Zdobnov E."/>
            <person name="Zhang P."/>
            <person name="Zhang Y."/>
            <person name="Zimin A.V."/>
            <person name="Baldwin J."/>
            <person name="Abdouelleil A."/>
            <person name="Abdulkadir J."/>
            <person name="Abebe A."/>
            <person name="Abera B."/>
            <person name="Abreu J."/>
            <person name="Acer S.C."/>
            <person name="Aftuck L."/>
            <person name="Alexander A."/>
            <person name="An P."/>
            <person name="Anderson E."/>
            <person name="Anderson S."/>
            <person name="Arachi H."/>
            <person name="Azer M."/>
            <person name="Bachantsang P."/>
            <person name="Barry A."/>
            <person name="Bayul T."/>
            <person name="Berlin A."/>
            <person name="Bessette D."/>
            <person name="Bloom T."/>
            <person name="Blye J."/>
            <person name="Boguslavskiy L."/>
            <person name="Bonnet C."/>
            <person name="Boukhgalter B."/>
            <person name="Bourzgui I."/>
            <person name="Brown A."/>
            <person name="Cahill P."/>
            <person name="Channer S."/>
            <person name="Cheshatsang Y."/>
            <person name="Chuda L."/>
            <person name="Citroen M."/>
            <person name="Collymore A."/>
            <person name="Cooke P."/>
            <person name="Costello M."/>
            <person name="D'Aco K."/>
            <person name="Daza R."/>
            <person name="De Haan G."/>
            <person name="DeGray S."/>
            <person name="DeMaso C."/>
            <person name="Dhargay N."/>
            <person name="Dooley K."/>
            <person name="Dooley E."/>
            <person name="Doricent M."/>
            <person name="Dorje P."/>
            <person name="Dorjee K."/>
            <person name="Dupes A."/>
            <person name="Elong R."/>
            <person name="Falk J."/>
            <person name="Farina A."/>
            <person name="Faro S."/>
            <person name="Ferguson D."/>
            <person name="Fisher S."/>
            <person name="Foley C.D."/>
            <person name="Franke A."/>
            <person name="Friedrich D."/>
            <person name="Gadbois L."/>
            <person name="Gearin G."/>
            <person name="Gearin C.R."/>
            <person name="Giannoukos G."/>
            <person name="Goode T."/>
            <person name="Graham J."/>
            <person name="Grandbois E."/>
            <person name="Grewal S."/>
            <person name="Gyaltsen K."/>
            <person name="Hafez N."/>
            <person name="Hagos B."/>
            <person name="Hall J."/>
            <person name="Henson C."/>
            <person name="Hollinger A."/>
            <person name="Honan T."/>
            <person name="Huard M.D."/>
            <person name="Hughes L."/>
            <person name="Hurhula B."/>
            <person name="Husby M.E."/>
            <person name="Kamat A."/>
            <person name="Kanga B."/>
            <person name="Kashin S."/>
            <person name="Khazanovich D."/>
            <person name="Kisner P."/>
            <person name="Lance K."/>
            <person name="Lara M."/>
            <person name="Lee W."/>
            <person name="Lennon N."/>
            <person name="Letendre F."/>
            <person name="LeVine R."/>
            <person name="Lipovsky A."/>
            <person name="Liu X."/>
            <person name="Liu J."/>
            <person name="Liu S."/>
            <person name="Lokyitsang T."/>
            <person name="Lokyitsang Y."/>
            <person name="Lubonja R."/>
            <person name="Lui A."/>
            <person name="MacDonald P."/>
            <person name="Magnisalis V."/>
            <person name="Maru K."/>
            <person name="Matthews C."/>
            <person name="McCusker W."/>
            <person name="McDonough S."/>
            <person name="Mehta T."/>
            <person name="Meldrim J."/>
            <person name="Meneus L."/>
            <person name="Mihai O."/>
            <person name="Mihalev A."/>
            <person name="Mihova T."/>
            <person name="Mittelman R."/>
            <person name="Mlenga V."/>
            <person name="Montmayeur A."/>
            <person name="Mulrain L."/>
            <person name="Navidi A."/>
            <person name="Naylor J."/>
            <person name="Negash T."/>
            <person name="Nguyen T."/>
            <person name="Nguyen N."/>
            <person name="Nicol R."/>
            <person name="Norbu C."/>
            <person name="Norbu N."/>
            <person name="Novod N."/>
            <person name="O'Neill B."/>
            <person name="Osman S."/>
            <person name="Markiewicz E."/>
            <person name="Oyono O.L."/>
            <person name="Patti C."/>
            <person name="Phunkhang P."/>
            <person name="Pierre F."/>
            <person name="Priest M."/>
            <person name="Raghuraman S."/>
            <person name="Rege F."/>
            <person name="Reyes R."/>
            <person name="Rise C."/>
            <person name="Rogov P."/>
            <person name="Ross K."/>
            <person name="Ryan E."/>
            <person name="Settipalli S."/>
            <person name="Shea T."/>
            <person name="Sherpa N."/>
            <person name="Shi L."/>
            <person name="Shih D."/>
            <person name="Sparrow T."/>
            <person name="Spaulding J."/>
            <person name="Stalker J."/>
            <person name="Stange-Thomann N."/>
            <person name="Stavropoulos S."/>
            <person name="Stone C."/>
            <person name="Strader C."/>
            <person name="Tesfaye S."/>
            <person name="Thomson T."/>
            <person name="Thoulutsang Y."/>
            <person name="Thoulutsang D."/>
            <person name="Topham K."/>
            <person name="Topping I."/>
            <person name="Tsamla T."/>
            <person name="Vassiliev H."/>
            <person name="Vo A."/>
            <person name="Wangchuk T."/>
            <person name="Wangdi T."/>
            <person name="Weiand M."/>
            <person name="Wilkinson J."/>
            <person name="Wilson A."/>
            <person name="Yadav S."/>
            <person name="Young G."/>
            <person name="Yu Q."/>
            <person name="Zembek L."/>
            <person name="Zhong D."/>
            <person name="Zimmer A."/>
            <person name="Zwirko Z."/>
            <person name="Jaffe D.B."/>
            <person name="Alvarez P."/>
            <person name="Brockman W."/>
            <person name="Butler J."/>
            <person name="Chin C."/>
            <person name="Gnerre S."/>
            <person name="Grabherr M."/>
            <person name="Kleber M."/>
            <person name="Mauceli E."/>
            <person name="MacCallum I."/>
        </authorList>
    </citation>
    <scope>NUCLEOTIDE SEQUENCE [LARGE SCALE GENOMIC DNA]</scope>
    <source>
        <strain evidence="3">Tucson 14030-0811.24</strain>
    </source>
</reference>
<organism evidence="2 3">
    <name type="scientific">Drosophila willistoni</name>
    <name type="common">Fruit fly</name>
    <dbReference type="NCBI Taxonomy" id="7260"/>
    <lineage>
        <taxon>Eukaryota</taxon>
        <taxon>Metazoa</taxon>
        <taxon>Ecdysozoa</taxon>
        <taxon>Arthropoda</taxon>
        <taxon>Hexapoda</taxon>
        <taxon>Insecta</taxon>
        <taxon>Pterygota</taxon>
        <taxon>Neoptera</taxon>
        <taxon>Endopterygota</taxon>
        <taxon>Diptera</taxon>
        <taxon>Brachycera</taxon>
        <taxon>Muscomorpha</taxon>
        <taxon>Ephydroidea</taxon>
        <taxon>Drosophilidae</taxon>
        <taxon>Drosophila</taxon>
        <taxon>Sophophora</taxon>
    </lineage>
</organism>
<feature type="region of interest" description="Disordered" evidence="1">
    <location>
        <begin position="120"/>
        <end position="140"/>
    </location>
</feature>
<proteinExistence type="predicted"/>
<dbReference type="EMBL" id="CH963847">
    <property type="protein sequence ID" value="KRF97743.1"/>
    <property type="molecule type" value="Genomic_DNA"/>
</dbReference>